<sequence>MRYAARIEYDGSAFCGWQRQSHSPGVQEDVEKALSAVANHPVEVICAGRTDTGVHGVGQIIHFDSDAERTIRSWVMGGNANLPKSISIVWVKSVKKEFHARFSALSRSYRYVICNRDVRPSFLAWRTTWEYRPLDVLRMQQAAQYLLGEHDFSSYRAVACQAKSPIRTMHRIEVSRQNEMVFIDVEANAFLHHMVRNIAGVLMTIGCGEKEPLWAREVLEHRDRRLGGVTAHPSGLYFMGVKYPEEFEIPLIESSSLVW</sequence>
<dbReference type="Gene3D" id="3.30.70.660">
    <property type="entry name" value="Pseudouridine synthase I, catalytic domain, C-terminal subdomain"/>
    <property type="match status" value="1"/>
</dbReference>
<organism evidence="5">
    <name type="scientific">hydrothermal vent metagenome</name>
    <dbReference type="NCBI Taxonomy" id="652676"/>
    <lineage>
        <taxon>unclassified sequences</taxon>
        <taxon>metagenomes</taxon>
        <taxon>ecological metagenomes</taxon>
    </lineage>
</organism>
<dbReference type="PANTHER" id="PTHR11142:SF0">
    <property type="entry name" value="TRNA PSEUDOURIDINE SYNTHASE-LIKE 1"/>
    <property type="match status" value="1"/>
</dbReference>
<feature type="domain" description="Pseudouridine synthase I TruA alpha/beta" evidence="4">
    <location>
        <begin position="7"/>
        <end position="102"/>
    </location>
</feature>
<dbReference type="Pfam" id="PF01416">
    <property type="entry name" value="PseudoU_synth_1"/>
    <property type="match status" value="2"/>
</dbReference>
<name>A0A3B1A5H9_9ZZZZ</name>
<dbReference type="EMBL" id="UOFP01000245">
    <property type="protein sequence ID" value="VAW88994.1"/>
    <property type="molecule type" value="Genomic_DNA"/>
</dbReference>
<dbReference type="PANTHER" id="PTHR11142">
    <property type="entry name" value="PSEUDOURIDYLATE SYNTHASE"/>
    <property type="match status" value="1"/>
</dbReference>
<feature type="domain" description="Pseudouridine synthase I TruA alpha/beta" evidence="4">
    <location>
        <begin position="142"/>
        <end position="244"/>
    </location>
</feature>
<proteinExistence type="inferred from homology"/>
<dbReference type="CDD" id="cd02570">
    <property type="entry name" value="PseudoU_synth_EcTruA"/>
    <property type="match status" value="1"/>
</dbReference>
<dbReference type="Gene3D" id="3.30.70.580">
    <property type="entry name" value="Pseudouridine synthase I, catalytic domain, N-terminal subdomain"/>
    <property type="match status" value="1"/>
</dbReference>
<keyword evidence="3 5" id="KW-0413">Isomerase</keyword>
<dbReference type="InterPro" id="IPR020095">
    <property type="entry name" value="PsdUridine_synth_TruA_C"/>
</dbReference>
<dbReference type="FunFam" id="3.30.70.580:FF:000001">
    <property type="entry name" value="tRNA pseudouridine synthase A"/>
    <property type="match status" value="1"/>
</dbReference>
<dbReference type="SUPFAM" id="SSF55120">
    <property type="entry name" value="Pseudouridine synthase"/>
    <property type="match status" value="1"/>
</dbReference>
<comment type="similarity">
    <text evidence="1">Belongs to the tRNA pseudouridine synthase TruA family.</text>
</comment>
<gene>
    <name evidence="5" type="ORF">MNBD_GAMMA18-2186</name>
</gene>
<reference evidence="5" key="1">
    <citation type="submission" date="2018-06" db="EMBL/GenBank/DDBJ databases">
        <authorList>
            <person name="Zhirakovskaya E."/>
        </authorList>
    </citation>
    <scope>NUCLEOTIDE SEQUENCE</scope>
</reference>
<dbReference type="AlphaFoldDB" id="A0A3B1A5H9"/>
<keyword evidence="2" id="KW-0819">tRNA processing</keyword>
<dbReference type="NCBIfam" id="TIGR00071">
    <property type="entry name" value="hisT_truA"/>
    <property type="match status" value="1"/>
</dbReference>
<dbReference type="HAMAP" id="MF_00171">
    <property type="entry name" value="TruA"/>
    <property type="match status" value="1"/>
</dbReference>
<evidence type="ECO:0000313" key="5">
    <source>
        <dbReference type="EMBL" id="VAW88994.1"/>
    </source>
</evidence>
<dbReference type="GO" id="GO:0031119">
    <property type="term" value="P:tRNA pseudouridine synthesis"/>
    <property type="evidence" value="ECO:0007669"/>
    <property type="project" value="TreeGrafter"/>
</dbReference>
<dbReference type="GO" id="GO:0160147">
    <property type="term" value="F:tRNA pseudouridine(38-40) synthase activity"/>
    <property type="evidence" value="ECO:0007669"/>
    <property type="project" value="UniProtKB-EC"/>
</dbReference>
<evidence type="ECO:0000256" key="3">
    <source>
        <dbReference type="ARBA" id="ARBA00023235"/>
    </source>
</evidence>
<evidence type="ECO:0000259" key="4">
    <source>
        <dbReference type="Pfam" id="PF01416"/>
    </source>
</evidence>
<accession>A0A3B1A5H9</accession>
<protein>
    <submittedName>
        <fullName evidence="5">tRNA pseudouridine(38-40) synthase</fullName>
        <ecNumber evidence="5">5.4.99.12</ecNumber>
    </submittedName>
</protein>
<dbReference type="InterPro" id="IPR020094">
    <property type="entry name" value="TruA/RsuA/RluB/E/F_N"/>
</dbReference>
<dbReference type="InterPro" id="IPR020097">
    <property type="entry name" value="PsdUridine_synth_TruA_a/b_dom"/>
</dbReference>
<dbReference type="InterPro" id="IPR020103">
    <property type="entry name" value="PsdUridine_synth_cat_dom_sf"/>
</dbReference>
<dbReference type="EC" id="5.4.99.12" evidence="5"/>
<dbReference type="InterPro" id="IPR001406">
    <property type="entry name" value="PsdUridine_synth_TruA"/>
</dbReference>
<evidence type="ECO:0000256" key="2">
    <source>
        <dbReference type="ARBA" id="ARBA00022694"/>
    </source>
</evidence>
<dbReference type="GO" id="GO:0003723">
    <property type="term" value="F:RNA binding"/>
    <property type="evidence" value="ECO:0007669"/>
    <property type="project" value="InterPro"/>
</dbReference>
<evidence type="ECO:0000256" key="1">
    <source>
        <dbReference type="ARBA" id="ARBA00009375"/>
    </source>
</evidence>
<dbReference type="PIRSF" id="PIRSF001430">
    <property type="entry name" value="tRNA_psdUrid_synth"/>
    <property type="match status" value="1"/>
</dbReference>